<dbReference type="EMBL" id="QURL01000010">
    <property type="protein sequence ID" value="RFC62008.1"/>
    <property type="molecule type" value="Genomic_DNA"/>
</dbReference>
<feature type="transmembrane region" description="Helical" evidence="8">
    <location>
        <begin position="373"/>
        <end position="392"/>
    </location>
</feature>
<dbReference type="Pfam" id="PF13231">
    <property type="entry name" value="PMT_2"/>
    <property type="match status" value="1"/>
</dbReference>
<evidence type="ECO:0000256" key="8">
    <source>
        <dbReference type="SAM" id="Phobius"/>
    </source>
</evidence>
<dbReference type="PANTHER" id="PTHR33908">
    <property type="entry name" value="MANNOSYLTRANSFERASE YKCB-RELATED"/>
    <property type="match status" value="1"/>
</dbReference>
<dbReference type="InterPro" id="IPR050297">
    <property type="entry name" value="LipidA_mod_glycosyltrf_83"/>
</dbReference>
<reference evidence="10 11" key="1">
    <citation type="submission" date="2018-08" db="EMBL/GenBank/DDBJ databases">
        <title>Fulvimarina sp. 85, whole genome shotgun sequence.</title>
        <authorList>
            <person name="Tuo L."/>
        </authorList>
    </citation>
    <scope>NUCLEOTIDE SEQUENCE [LARGE SCALE GENOMIC DNA]</scope>
    <source>
        <strain evidence="10 11">85</strain>
    </source>
</reference>
<keyword evidence="5 8" id="KW-0812">Transmembrane</keyword>
<feature type="transmembrane region" description="Helical" evidence="8">
    <location>
        <begin position="277"/>
        <end position="300"/>
    </location>
</feature>
<keyword evidence="7 8" id="KW-0472">Membrane</keyword>
<keyword evidence="4" id="KW-0808">Transferase</keyword>
<dbReference type="GO" id="GO:0010041">
    <property type="term" value="P:response to iron(III) ion"/>
    <property type="evidence" value="ECO:0007669"/>
    <property type="project" value="TreeGrafter"/>
</dbReference>
<dbReference type="AlphaFoldDB" id="A0A371WYF8"/>
<dbReference type="OrthoDB" id="9810951at2"/>
<sequence length="491" mass="53836">MNDTRIEDGRDGAVGGWRTLLAGPFWPMVAIVVFVFASAAMRPLLPPDETRYLSVAWEMMVRGNFIVPTLNFDLYAEKPPLLFWLIDLSWSLFGVSRWSALVPIAGISALVIFLTDRLSRRLFADRPMLCRRVGWLMAGNIAFVVYAGLILFDLLTTALVLAATLALIDTRLSTRAGAILAGLALGLGLLAKGPVAILYALLAAISAALFLRTERGLSSRRLASRVLLALGLSLLIISCWLVPLAIATNGELLQRLVWDQAAGRVTGTIEASHARPFWFYLVLLPVAALPWLLTIPFWQAHPLFRRQTWRRFRAALASERSLRFLVFWIVAAVLIFSLITGKQPHYLLPVLPAAVILTARAFETVVLGPIRGLTLVILAVTVAGQAAFSPLLSRYDIQPLAAFVADLGEDVPMAIVGSHHGELNFLARRTTPFAEIDPGEASRWLAEHPDGGLVLIGSPPLDVKAEIVFEQPYRGSRKMIVMRSAGAGDRR</sequence>
<feature type="domain" description="Glycosyltransferase RgtA/B/C/D-like" evidence="9">
    <location>
        <begin position="78"/>
        <end position="240"/>
    </location>
</feature>
<feature type="transmembrane region" description="Helical" evidence="8">
    <location>
        <begin position="90"/>
        <end position="114"/>
    </location>
</feature>
<name>A0A371WYF8_9HYPH</name>
<proteinExistence type="predicted"/>
<gene>
    <name evidence="10" type="ORF">DYI37_18335</name>
</gene>
<evidence type="ECO:0000313" key="11">
    <source>
        <dbReference type="Proteomes" id="UP000264310"/>
    </source>
</evidence>
<evidence type="ECO:0000256" key="7">
    <source>
        <dbReference type="ARBA" id="ARBA00023136"/>
    </source>
</evidence>
<dbReference type="PANTHER" id="PTHR33908:SF3">
    <property type="entry name" value="UNDECAPRENYL PHOSPHATE-ALPHA-4-AMINO-4-DEOXY-L-ARABINOSE ARABINOSYL TRANSFERASE"/>
    <property type="match status" value="1"/>
</dbReference>
<comment type="subcellular location">
    <subcellularLocation>
        <location evidence="1">Cell membrane</location>
        <topology evidence="1">Multi-pass membrane protein</topology>
    </subcellularLocation>
</comment>
<evidence type="ECO:0000256" key="5">
    <source>
        <dbReference type="ARBA" id="ARBA00022692"/>
    </source>
</evidence>
<evidence type="ECO:0000259" key="9">
    <source>
        <dbReference type="Pfam" id="PF13231"/>
    </source>
</evidence>
<evidence type="ECO:0000256" key="1">
    <source>
        <dbReference type="ARBA" id="ARBA00004651"/>
    </source>
</evidence>
<keyword evidence="11" id="KW-1185">Reference proteome</keyword>
<feature type="transmembrane region" description="Helical" evidence="8">
    <location>
        <begin position="321"/>
        <end position="340"/>
    </location>
</feature>
<dbReference type="RefSeq" id="WP_116684731.1">
    <property type="nucleotide sequence ID" value="NZ_QURL01000010.1"/>
</dbReference>
<organism evidence="10 11">
    <name type="scientific">Fulvimarina endophytica</name>
    <dbReference type="NCBI Taxonomy" id="2293836"/>
    <lineage>
        <taxon>Bacteria</taxon>
        <taxon>Pseudomonadati</taxon>
        <taxon>Pseudomonadota</taxon>
        <taxon>Alphaproteobacteria</taxon>
        <taxon>Hyphomicrobiales</taxon>
        <taxon>Aurantimonadaceae</taxon>
        <taxon>Fulvimarina</taxon>
    </lineage>
</organism>
<protein>
    <recommendedName>
        <fullName evidence="9">Glycosyltransferase RgtA/B/C/D-like domain-containing protein</fullName>
    </recommendedName>
</protein>
<comment type="caution">
    <text evidence="10">The sequence shown here is derived from an EMBL/GenBank/DDBJ whole genome shotgun (WGS) entry which is preliminary data.</text>
</comment>
<accession>A0A371WYF8</accession>
<evidence type="ECO:0000256" key="6">
    <source>
        <dbReference type="ARBA" id="ARBA00022989"/>
    </source>
</evidence>
<dbReference type="GO" id="GO:0016763">
    <property type="term" value="F:pentosyltransferase activity"/>
    <property type="evidence" value="ECO:0007669"/>
    <property type="project" value="TreeGrafter"/>
</dbReference>
<feature type="transmembrane region" description="Helical" evidence="8">
    <location>
        <begin position="25"/>
        <end position="45"/>
    </location>
</feature>
<dbReference type="Proteomes" id="UP000264310">
    <property type="component" value="Unassembled WGS sequence"/>
</dbReference>
<evidence type="ECO:0000256" key="4">
    <source>
        <dbReference type="ARBA" id="ARBA00022679"/>
    </source>
</evidence>
<feature type="transmembrane region" description="Helical" evidence="8">
    <location>
        <begin position="135"/>
        <end position="168"/>
    </location>
</feature>
<evidence type="ECO:0000313" key="10">
    <source>
        <dbReference type="EMBL" id="RFC62008.1"/>
    </source>
</evidence>
<evidence type="ECO:0000256" key="2">
    <source>
        <dbReference type="ARBA" id="ARBA00022475"/>
    </source>
</evidence>
<keyword evidence="6 8" id="KW-1133">Transmembrane helix</keyword>
<keyword evidence="3" id="KW-0328">Glycosyltransferase</keyword>
<dbReference type="InterPro" id="IPR038731">
    <property type="entry name" value="RgtA/B/C-like"/>
</dbReference>
<feature type="transmembrane region" description="Helical" evidence="8">
    <location>
        <begin position="222"/>
        <end position="246"/>
    </location>
</feature>
<evidence type="ECO:0000256" key="3">
    <source>
        <dbReference type="ARBA" id="ARBA00022676"/>
    </source>
</evidence>
<feature type="transmembrane region" description="Helical" evidence="8">
    <location>
        <begin position="180"/>
        <end position="210"/>
    </location>
</feature>
<dbReference type="GO" id="GO:0005886">
    <property type="term" value="C:plasma membrane"/>
    <property type="evidence" value="ECO:0007669"/>
    <property type="project" value="UniProtKB-SubCell"/>
</dbReference>
<keyword evidence="2" id="KW-1003">Cell membrane</keyword>
<dbReference type="GO" id="GO:0009103">
    <property type="term" value="P:lipopolysaccharide biosynthetic process"/>
    <property type="evidence" value="ECO:0007669"/>
    <property type="project" value="TreeGrafter"/>
</dbReference>